<proteinExistence type="predicted"/>
<reference evidence="1" key="1">
    <citation type="journal article" date="2021" name="Proc. Natl. Acad. Sci. U.S.A.">
        <title>A Catalog of Tens of Thousands of Viruses from Human Metagenomes Reveals Hidden Associations with Chronic Diseases.</title>
        <authorList>
            <person name="Tisza M.J."/>
            <person name="Buck C.B."/>
        </authorList>
    </citation>
    <scope>NUCLEOTIDE SEQUENCE</scope>
    <source>
        <strain evidence="1">CtYsL76</strain>
    </source>
</reference>
<dbReference type="EMBL" id="BK015689">
    <property type="protein sequence ID" value="DAE20005.1"/>
    <property type="molecule type" value="Genomic_DNA"/>
</dbReference>
<name>A0A8S5QMM7_9CAUD</name>
<sequence>MRIIDTLTDNKLLNIYCNHCSSYQTLLLSLKLFISRFCIFIYTYRSDYIFNLIL</sequence>
<organism evidence="1">
    <name type="scientific">CrAss-like virus sp. ctYsL76</name>
    <dbReference type="NCBI Taxonomy" id="2826826"/>
    <lineage>
        <taxon>Viruses</taxon>
        <taxon>Duplodnaviria</taxon>
        <taxon>Heunggongvirae</taxon>
        <taxon>Uroviricota</taxon>
        <taxon>Caudoviricetes</taxon>
        <taxon>Crassvirales</taxon>
    </lineage>
</organism>
<protein>
    <submittedName>
        <fullName evidence="1">Uncharacterized protein</fullName>
    </submittedName>
</protein>
<accession>A0A8S5QMM7</accession>
<evidence type="ECO:0000313" key="1">
    <source>
        <dbReference type="EMBL" id="DAE20005.1"/>
    </source>
</evidence>